<dbReference type="SUPFAM" id="SSF55785">
    <property type="entry name" value="PYP-like sensor domain (PAS domain)"/>
    <property type="match status" value="1"/>
</dbReference>
<evidence type="ECO:0000256" key="6">
    <source>
        <dbReference type="ARBA" id="ARBA00023012"/>
    </source>
</evidence>
<keyword evidence="11" id="KW-1185">Reference proteome</keyword>
<dbReference type="AlphaFoldDB" id="A0A3A6QDV1"/>
<keyword evidence="1" id="KW-0597">Phosphoprotein</keyword>
<keyword evidence="3" id="KW-0547">Nucleotide-binding</keyword>
<dbReference type="Pfam" id="PF02518">
    <property type="entry name" value="HATPase_c"/>
    <property type="match status" value="1"/>
</dbReference>
<dbReference type="InterPro" id="IPR036890">
    <property type="entry name" value="HATPase_C_sf"/>
</dbReference>
<dbReference type="InterPro" id="IPR013767">
    <property type="entry name" value="PAS_fold"/>
</dbReference>
<evidence type="ECO:0000256" key="2">
    <source>
        <dbReference type="ARBA" id="ARBA00022679"/>
    </source>
</evidence>
<dbReference type="NCBIfam" id="TIGR00229">
    <property type="entry name" value="sensory_box"/>
    <property type="match status" value="1"/>
</dbReference>
<dbReference type="SUPFAM" id="SSF55874">
    <property type="entry name" value="ATPase domain of HSP90 chaperone/DNA topoisomerase II/histidine kinase"/>
    <property type="match status" value="1"/>
</dbReference>
<feature type="domain" description="Histidine kinase" evidence="7">
    <location>
        <begin position="203"/>
        <end position="411"/>
    </location>
</feature>
<dbReference type="OrthoDB" id="342253at2157"/>
<dbReference type="CDD" id="cd00130">
    <property type="entry name" value="PAS"/>
    <property type="match status" value="1"/>
</dbReference>
<organism evidence="10 11">
    <name type="scientific">Halonotius pteroides</name>
    <dbReference type="NCBI Taxonomy" id="268735"/>
    <lineage>
        <taxon>Archaea</taxon>
        <taxon>Methanobacteriati</taxon>
        <taxon>Methanobacteriota</taxon>
        <taxon>Stenosarchaea group</taxon>
        <taxon>Halobacteria</taxon>
        <taxon>Halobacteriales</taxon>
        <taxon>Haloferacaceae</taxon>
        <taxon>Halonotius</taxon>
    </lineage>
</organism>
<dbReference type="PROSITE" id="PS50109">
    <property type="entry name" value="HIS_KIN"/>
    <property type="match status" value="1"/>
</dbReference>
<dbReference type="PROSITE" id="PS50113">
    <property type="entry name" value="PAC"/>
    <property type="match status" value="1"/>
</dbReference>
<keyword evidence="4" id="KW-0418">Kinase</keyword>
<comment type="caution">
    <text evidence="10">The sequence shown here is derived from an EMBL/GenBank/DDBJ whole genome shotgun (WGS) entry which is preliminary data.</text>
</comment>
<keyword evidence="6" id="KW-0902">Two-component regulatory system</keyword>
<dbReference type="GO" id="GO:0016301">
    <property type="term" value="F:kinase activity"/>
    <property type="evidence" value="ECO:0007669"/>
    <property type="project" value="UniProtKB-KW"/>
</dbReference>
<evidence type="ECO:0000256" key="1">
    <source>
        <dbReference type="ARBA" id="ARBA00022553"/>
    </source>
</evidence>
<dbReference type="Pfam" id="PF00989">
    <property type="entry name" value="PAS"/>
    <property type="match status" value="1"/>
</dbReference>
<dbReference type="InterPro" id="IPR004358">
    <property type="entry name" value="Sig_transdc_His_kin-like_C"/>
</dbReference>
<dbReference type="PANTHER" id="PTHR43065">
    <property type="entry name" value="SENSOR HISTIDINE KINASE"/>
    <property type="match status" value="1"/>
</dbReference>
<dbReference type="GO" id="GO:0006355">
    <property type="term" value="P:regulation of DNA-templated transcription"/>
    <property type="evidence" value="ECO:0007669"/>
    <property type="project" value="InterPro"/>
</dbReference>
<protein>
    <submittedName>
        <fullName evidence="10">Diguanylate cyclase</fullName>
    </submittedName>
</protein>
<name>A0A3A6QDV1_9EURY</name>
<dbReference type="InterPro" id="IPR035965">
    <property type="entry name" value="PAS-like_dom_sf"/>
</dbReference>
<evidence type="ECO:0000259" key="8">
    <source>
        <dbReference type="PROSITE" id="PS50112"/>
    </source>
</evidence>
<dbReference type="PROSITE" id="PS50112">
    <property type="entry name" value="PAS"/>
    <property type="match status" value="1"/>
</dbReference>
<feature type="domain" description="PAS" evidence="8">
    <location>
        <begin position="75"/>
        <end position="117"/>
    </location>
</feature>
<reference evidence="10 11" key="1">
    <citation type="submission" date="2018-06" db="EMBL/GenBank/DDBJ databases">
        <title>Halonotius sp. F13-13 a new haloarchaeeon isolated from a solar saltern from Isla Cristina, Huelva, Spain.</title>
        <authorList>
            <person name="Duran-Viseras A."/>
            <person name="Sanchez-Porro C."/>
            <person name="Ventosa A."/>
        </authorList>
    </citation>
    <scope>NUCLEOTIDE SEQUENCE [LARGE SCALE GENOMIC DNA]</scope>
    <source>
        <strain evidence="10 11">CECT 7525</strain>
    </source>
</reference>
<dbReference type="InterPro" id="IPR000014">
    <property type="entry name" value="PAS"/>
</dbReference>
<evidence type="ECO:0000256" key="3">
    <source>
        <dbReference type="ARBA" id="ARBA00022741"/>
    </source>
</evidence>
<dbReference type="InterPro" id="IPR005467">
    <property type="entry name" value="His_kinase_dom"/>
</dbReference>
<keyword evidence="2" id="KW-0808">Transferase</keyword>
<proteinExistence type="predicted"/>
<dbReference type="GO" id="GO:0005524">
    <property type="term" value="F:ATP binding"/>
    <property type="evidence" value="ECO:0007669"/>
    <property type="project" value="UniProtKB-KW"/>
</dbReference>
<dbReference type="InterPro" id="IPR000700">
    <property type="entry name" value="PAS-assoc_C"/>
</dbReference>
<evidence type="ECO:0000259" key="9">
    <source>
        <dbReference type="PROSITE" id="PS50113"/>
    </source>
</evidence>
<dbReference type="Gene3D" id="3.30.450.20">
    <property type="entry name" value="PAS domain"/>
    <property type="match status" value="1"/>
</dbReference>
<feature type="domain" description="PAC" evidence="9">
    <location>
        <begin position="147"/>
        <end position="199"/>
    </location>
</feature>
<gene>
    <name evidence="10" type="ORF">DP106_02120</name>
</gene>
<evidence type="ECO:0000256" key="4">
    <source>
        <dbReference type="ARBA" id="ARBA00022777"/>
    </source>
</evidence>
<dbReference type="Proteomes" id="UP000281564">
    <property type="component" value="Unassembled WGS sequence"/>
</dbReference>
<dbReference type="GO" id="GO:0000160">
    <property type="term" value="P:phosphorelay signal transduction system"/>
    <property type="evidence" value="ECO:0007669"/>
    <property type="project" value="UniProtKB-KW"/>
</dbReference>
<dbReference type="EMBL" id="QMDW01000002">
    <property type="protein sequence ID" value="RJX51510.1"/>
    <property type="molecule type" value="Genomic_DNA"/>
</dbReference>
<evidence type="ECO:0000256" key="5">
    <source>
        <dbReference type="ARBA" id="ARBA00022840"/>
    </source>
</evidence>
<dbReference type="RefSeq" id="WP_120083047.1">
    <property type="nucleotide sequence ID" value="NZ_QMDW01000002.1"/>
</dbReference>
<dbReference type="SMART" id="SM00091">
    <property type="entry name" value="PAS"/>
    <property type="match status" value="1"/>
</dbReference>
<dbReference type="PRINTS" id="PR00344">
    <property type="entry name" value="BCTRLSENSOR"/>
</dbReference>
<dbReference type="InterPro" id="IPR003594">
    <property type="entry name" value="HATPase_dom"/>
</dbReference>
<accession>A0A3A6QDV1</accession>
<keyword evidence="5" id="KW-0067">ATP-binding</keyword>
<sequence length="412" mass="46126">MRGEVEQLVGILFRTLAEEGYTEAQTALLDTYQSKADTDREELAEELFVEVVTNLSYHLETETEVEVLVTAIEQLLSWFSSLVEAAPVAILAVETDGQIEFWNDGAERVFGWSKSEVHQRPYQDVFAASSDEMEPHLAQLQDGKQLTGLETQHQHKDGSIRDVRIWAAPFRTRHERFEGATFVISDVTEQKQREQRLSVLNRVLRHNIRTDVNIIHGHLNQLAETVDDTTEHLRVMEDRLSNIIQLSDAARHIEQLRDEGEDGLTTIELESVIQERVTRLRKESANATIRTTLAESTAVVAHELLPYALDNILDNALEHNDAETPLVEIAVSTGETAASGQTTVSVADNGPGLPDHEQAVLTSEEETQLNHSSGLGLWLTRWIVRNSSGTLSVNKSTWGGTRIEIRLPTQTS</sequence>
<evidence type="ECO:0000313" key="11">
    <source>
        <dbReference type="Proteomes" id="UP000281564"/>
    </source>
</evidence>
<dbReference type="SMART" id="SM00387">
    <property type="entry name" value="HATPase_c"/>
    <property type="match status" value="1"/>
</dbReference>
<evidence type="ECO:0000259" key="7">
    <source>
        <dbReference type="PROSITE" id="PS50109"/>
    </source>
</evidence>
<dbReference type="Gene3D" id="3.30.565.10">
    <property type="entry name" value="Histidine kinase-like ATPase, C-terminal domain"/>
    <property type="match status" value="1"/>
</dbReference>
<evidence type="ECO:0000313" key="10">
    <source>
        <dbReference type="EMBL" id="RJX51510.1"/>
    </source>
</evidence>